<proteinExistence type="predicted"/>
<dbReference type="SUPFAM" id="SSF55248">
    <property type="entry name" value="PCD-like"/>
    <property type="match status" value="1"/>
</dbReference>
<accession>A0A974DCQ9</accession>
<sequence length="119" mass="13528">MGSFLFLSRLRGGGSRALIPVSCSRVLSKMTSEAYFLTPEERTQGLQELQALGWTEVGTKDAIYKEYKFKSFNQLSLAPKMQISRRRHQDARRRTPASLEQEPGSACMRTAIRGERGWE</sequence>
<dbReference type="InterPro" id="IPR036428">
    <property type="entry name" value="PCD_sf"/>
</dbReference>
<evidence type="ECO:0000313" key="2">
    <source>
        <dbReference type="EMBL" id="OCT88326.1"/>
    </source>
</evidence>
<dbReference type="GO" id="GO:0006729">
    <property type="term" value="P:tetrahydrobiopterin biosynthetic process"/>
    <property type="evidence" value="ECO:0007669"/>
    <property type="project" value="InterPro"/>
</dbReference>
<feature type="region of interest" description="Disordered" evidence="1">
    <location>
        <begin position="82"/>
        <end position="106"/>
    </location>
</feature>
<reference evidence="3" key="1">
    <citation type="journal article" date="2016" name="Nature">
        <title>Genome evolution in the allotetraploid frog Xenopus laevis.</title>
        <authorList>
            <person name="Session A.M."/>
            <person name="Uno Y."/>
            <person name="Kwon T."/>
            <person name="Chapman J.A."/>
            <person name="Toyoda A."/>
            <person name="Takahashi S."/>
            <person name="Fukui A."/>
            <person name="Hikosaka A."/>
            <person name="Suzuki A."/>
            <person name="Kondo M."/>
            <person name="van Heeringen S.J."/>
            <person name="Quigley I."/>
            <person name="Heinz S."/>
            <person name="Ogino H."/>
            <person name="Ochi H."/>
            <person name="Hellsten U."/>
            <person name="Lyons J.B."/>
            <person name="Simakov O."/>
            <person name="Putnam N."/>
            <person name="Stites J."/>
            <person name="Kuroki Y."/>
            <person name="Tanaka T."/>
            <person name="Michiue T."/>
            <person name="Watanabe M."/>
            <person name="Bogdanovic O."/>
            <person name="Lister R."/>
            <person name="Georgiou G."/>
            <person name="Paranjpe S.S."/>
            <person name="van Kruijsbergen I."/>
            <person name="Shu S."/>
            <person name="Carlson J."/>
            <person name="Kinoshita T."/>
            <person name="Ohta Y."/>
            <person name="Mawaribuchi S."/>
            <person name="Jenkins J."/>
            <person name="Grimwood J."/>
            <person name="Schmutz J."/>
            <person name="Mitros T."/>
            <person name="Mozaffari S.V."/>
            <person name="Suzuki Y."/>
            <person name="Haramoto Y."/>
            <person name="Yamamoto T.S."/>
            <person name="Takagi C."/>
            <person name="Heald R."/>
            <person name="Miller K."/>
            <person name="Haudenschild C."/>
            <person name="Kitzman J."/>
            <person name="Nakayama T."/>
            <person name="Izutsu Y."/>
            <person name="Robert J."/>
            <person name="Fortriede J."/>
            <person name="Burns K."/>
            <person name="Lotay V."/>
            <person name="Karimi K."/>
            <person name="Yasuoka Y."/>
            <person name="Dichmann D.S."/>
            <person name="Flajnik M.F."/>
            <person name="Houston D.W."/>
            <person name="Shendure J."/>
            <person name="DuPasquier L."/>
            <person name="Vize P.D."/>
            <person name="Zorn A.M."/>
            <person name="Ito M."/>
            <person name="Marcotte E.M."/>
            <person name="Wallingford J.B."/>
            <person name="Ito Y."/>
            <person name="Asashima M."/>
            <person name="Ueno N."/>
            <person name="Matsuda Y."/>
            <person name="Veenstra G.J."/>
            <person name="Fujiyama A."/>
            <person name="Harland R.M."/>
            <person name="Taira M."/>
            <person name="Rokhsar D.S."/>
        </authorList>
    </citation>
    <scope>NUCLEOTIDE SEQUENCE [LARGE SCALE GENOMIC DNA]</scope>
    <source>
        <strain evidence="3">J</strain>
    </source>
</reference>
<feature type="non-terminal residue" evidence="2">
    <location>
        <position position="119"/>
    </location>
</feature>
<organism evidence="2 3">
    <name type="scientific">Xenopus laevis</name>
    <name type="common">African clawed frog</name>
    <dbReference type="NCBI Taxonomy" id="8355"/>
    <lineage>
        <taxon>Eukaryota</taxon>
        <taxon>Metazoa</taxon>
        <taxon>Chordata</taxon>
        <taxon>Craniata</taxon>
        <taxon>Vertebrata</taxon>
        <taxon>Euteleostomi</taxon>
        <taxon>Amphibia</taxon>
        <taxon>Batrachia</taxon>
        <taxon>Anura</taxon>
        <taxon>Pipoidea</taxon>
        <taxon>Pipidae</taxon>
        <taxon>Xenopodinae</taxon>
        <taxon>Xenopus</taxon>
        <taxon>Xenopus</taxon>
    </lineage>
</organism>
<dbReference type="AlphaFoldDB" id="A0A974DCQ9"/>
<dbReference type="EMBL" id="CM004470">
    <property type="protein sequence ID" value="OCT88326.1"/>
    <property type="molecule type" value="Genomic_DNA"/>
</dbReference>
<gene>
    <name evidence="2" type="ORF">XELAEV_18016960mg</name>
</gene>
<dbReference type="Gene3D" id="3.30.1360.20">
    <property type="entry name" value="Transcriptional coactivator/pterin dehydratase"/>
    <property type="match status" value="1"/>
</dbReference>
<name>A0A974DCQ9_XENLA</name>
<dbReference type="GO" id="GO:0008124">
    <property type="term" value="F:4-alpha-hydroxytetrahydrobiopterin dehydratase activity"/>
    <property type="evidence" value="ECO:0007669"/>
    <property type="project" value="InterPro"/>
</dbReference>
<evidence type="ECO:0000313" key="3">
    <source>
        <dbReference type="Proteomes" id="UP000694892"/>
    </source>
</evidence>
<protein>
    <recommendedName>
        <fullName evidence="4">4a-hydroxytetrahydrobiopterin dehydratase</fullName>
    </recommendedName>
</protein>
<dbReference type="Proteomes" id="UP000694892">
    <property type="component" value="Chromosome 3L"/>
</dbReference>
<feature type="compositionally biased region" description="Basic residues" evidence="1">
    <location>
        <begin position="83"/>
        <end position="95"/>
    </location>
</feature>
<evidence type="ECO:0008006" key="4">
    <source>
        <dbReference type="Google" id="ProtNLM"/>
    </source>
</evidence>
<evidence type="ECO:0000256" key="1">
    <source>
        <dbReference type="SAM" id="MobiDB-lite"/>
    </source>
</evidence>